<dbReference type="Pfam" id="PF01277">
    <property type="entry name" value="Oleosin"/>
    <property type="match status" value="1"/>
</dbReference>
<organism evidence="10 11">
    <name type="scientific">Musa acuminata subsp. malaccensis</name>
    <name type="common">Wild banana</name>
    <name type="synonym">Musa malaccensis</name>
    <dbReference type="NCBI Taxonomy" id="214687"/>
    <lineage>
        <taxon>Eukaryota</taxon>
        <taxon>Viridiplantae</taxon>
        <taxon>Streptophyta</taxon>
        <taxon>Embryophyta</taxon>
        <taxon>Tracheophyta</taxon>
        <taxon>Spermatophyta</taxon>
        <taxon>Magnoliopsida</taxon>
        <taxon>Liliopsida</taxon>
        <taxon>Zingiberales</taxon>
        <taxon>Musaceae</taxon>
        <taxon>Musa</taxon>
    </lineage>
</organism>
<evidence type="ECO:0000256" key="3">
    <source>
        <dbReference type="ARBA" id="ARBA00010858"/>
    </source>
</evidence>
<evidence type="ECO:0000256" key="8">
    <source>
        <dbReference type="SAM" id="Phobius"/>
    </source>
</evidence>
<evidence type="ECO:0000256" key="4">
    <source>
        <dbReference type="ARBA" id="ARBA00022677"/>
    </source>
</evidence>
<evidence type="ECO:0000256" key="7">
    <source>
        <dbReference type="ARBA" id="ARBA00023136"/>
    </source>
</evidence>
<proteinExistence type="inferred from homology"/>
<dbReference type="Gramene" id="Ma10_t06430.1">
    <property type="protein sequence ID" value="Ma10_p06430.1"/>
    <property type="gene ID" value="Ma10_g06430"/>
</dbReference>
<accession>A0A804KT93</accession>
<dbReference type="EMBL" id="HG996476">
    <property type="protein sequence ID" value="CAG1852467.1"/>
    <property type="molecule type" value="Genomic_DNA"/>
</dbReference>
<dbReference type="AlphaFoldDB" id="A0A804KT93"/>
<sequence>MAELQDAESSPSRYDYFHRHQKQGQRQEQQHLSGTQILFGAAASLALGGPLLGTMGCDLLASTILLLVAAPLLLLLSPVLLTAAFVVAASVVGFGLSAAMALLGLSAFRWALRCVRQGGPYDVGKIVDMLTLSGHRVKEKSPNFEEHHGQYVSYVIPSEKGINGGM</sequence>
<evidence type="ECO:0000313" key="10">
    <source>
        <dbReference type="EnsemblPlants" id="Ma10_p06430.1"/>
    </source>
</evidence>
<keyword evidence="6 8" id="KW-1133">Transmembrane helix</keyword>
<reference evidence="10" key="2">
    <citation type="submission" date="2021-05" db="UniProtKB">
        <authorList>
            <consortium name="EnsemblPlants"/>
        </authorList>
    </citation>
    <scope>IDENTIFICATION</scope>
    <source>
        <strain evidence="10">subsp. malaccensis</strain>
    </source>
</reference>
<keyword evidence="5 8" id="KW-0812">Transmembrane</keyword>
<evidence type="ECO:0000313" key="9">
    <source>
        <dbReference type="EMBL" id="CAG1852467.1"/>
    </source>
</evidence>
<keyword evidence="11" id="KW-1185">Reference proteome</keyword>
<evidence type="ECO:0000313" key="11">
    <source>
        <dbReference type="Proteomes" id="UP000012960"/>
    </source>
</evidence>
<gene>
    <name evidence="9" type="ORF">GSMUA_306930.1</name>
</gene>
<dbReference type="PANTHER" id="PTHR33203:SF37">
    <property type="entry name" value="GLYCINE-RICH PROTEIN _ OLEOSIN"/>
    <property type="match status" value="1"/>
</dbReference>
<keyword evidence="7 8" id="KW-0472">Membrane</keyword>
<dbReference type="GO" id="GO:0009791">
    <property type="term" value="P:post-embryonic development"/>
    <property type="evidence" value="ECO:0007669"/>
    <property type="project" value="UniProtKB-ARBA"/>
</dbReference>
<reference evidence="9" key="1">
    <citation type="submission" date="2021-03" db="EMBL/GenBank/DDBJ databases">
        <authorList>
            <consortium name="Genoscope - CEA"/>
            <person name="William W."/>
        </authorList>
    </citation>
    <scope>NUCLEOTIDE SEQUENCE</scope>
    <source>
        <strain evidence="9">Doubled-haploid Pahang</strain>
    </source>
</reference>
<evidence type="ECO:0000256" key="6">
    <source>
        <dbReference type="ARBA" id="ARBA00022989"/>
    </source>
</evidence>
<comment type="subcellular location">
    <subcellularLocation>
        <location evidence="2">Lipid droplet</location>
    </subcellularLocation>
    <subcellularLocation>
        <location evidence="1">Membrane</location>
        <topology evidence="1">Multi-pass membrane protein</topology>
    </subcellularLocation>
</comment>
<protein>
    <submittedName>
        <fullName evidence="9">(wild Malaysian banana) hypothetical protein</fullName>
    </submittedName>
</protein>
<dbReference type="InParanoid" id="A0A804KT93"/>
<dbReference type="OMA" id="VHATTTH"/>
<comment type="similarity">
    <text evidence="3">Belongs to the oleosin family.</text>
</comment>
<dbReference type="GO" id="GO:0016020">
    <property type="term" value="C:membrane"/>
    <property type="evidence" value="ECO:0007669"/>
    <property type="project" value="UniProtKB-SubCell"/>
</dbReference>
<evidence type="ECO:0000256" key="2">
    <source>
        <dbReference type="ARBA" id="ARBA00004502"/>
    </source>
</evidence>
<evidence type="ECO:0000256" key="5">
    <source>
        <dbReference type="ARBA" id="ARBA00022692"/>
    </source>
</evidence>
<name>A0A804KT93_MUSAM</name>
<dbReference type="PANTHER" id="PTHR33203">
    <property type="entry name" value="OLEOSIN"/>
    <property type="match status" value="1"/>
</dbReference>
<dbReference type="GO" id="GO:0012511">
    <property type="term" value="C:monolayer-surrounded lipid storage body"/>
    <property type="evidence" value="ECO:0007669"/>
    <property type="project" value="InterPro"/>
</dbReference>
<dbReference type="GO" id="GO:0048608">
    <property type="term" value="P:reproductive structure development"/>
    <property type="evidence" value="ECO:0007669"/>
    <property type="project" value="UniProtKB-ARBA"/>
</dbReference>
<dbReference type="InterPro" id="IPR000136">
    <property type="entry name" value="Oleosin"/>
</dbReference>
<feature type="transmembrane region" description="Helical" evidence="8">
    <location>
        <begin position="59"/>
        <end position="77"/>
    </location>
</feature>
<feature type="transmembrane region" description="Helical" evidence="8">
    <location>
        <begin position="83"/>
        <end position="108"/>
    </location>
</feature>
<feature type="transmembrane region" description="Helical" evidence="8">
    <location>
        <begin position="34"/>
        <end position="52"/>
    </location>
</feature>
<dbReference type="EnsemblPlants" id="Ma10_t06430.1">
    <property type="protein sequence ID" value="Ma10_p06430.1"/>
    <property type="gene ID" value="Ma10_g06430"/>
</dbReference>
<dbReference type="Proteomes" id="UP000012960">
    <property type="component" value="Unplaced"/>
</dbReference>
<evidence type="ECO:0000256" key="1">
    <source>
        <dbReference type="ARBA" id="ARBA00004141"/>
    </source>
</evidence>
<keyword evidence="4" id="KW-0551">Lipid droplet</keyword>